<comment type="caution">
    <text evidence="7">The sequence shown here is derived from an EMBL/GenBank/DDBJ whole genome shotgun (WGS) entry which is preliminary data.</text>
</comment>
<evidence type="ECO:0000259" key="6">
    <source>
        <dbReference type="PROSITE" id="PS50977"/>
    </source>
</evidence>
<dbReference type="Pfam" id="PF00440">
    <property type="entry name" value="TetR_N"/>
    <property type="match status" value="1"/>
</dbReference>
<keyword evidence="3 5" id="KW-0238">DNA-binding</keyword>
<dbReference type="EMBL" id="JANUGX010000010">
    <property type="protein sequence ID" value="MCS0589618.1"/>
    <property type="molecule type" value="Genomic_DNA"/>
</dbReference>
<name>A0ABT2A621_9BURK</name>
<dbReference type="InterPro" id="IPR023772">
    <property type="entry name" value="DNA-bd_HTH_TetR-type_CS"/>
</dbReference>
<dbReference type="PROSITE" id="PS01081">
    <property type="entry name" value="HTH_TETR_1"/>
    <property type="match status" value="1"/>
</dbReference>
<evidence type="ECO:0000256" key="3">
    <source>
        <dbReference type="ARBA" id="ARBA00023125"/>
    </source>
</evidence>
<dbReference type="InterPro" id="IPR009057">
    <property type="entry name" value="Homeodomain-like_sf"/>
</dbReference>
<keyword evidence="8" id="KW-1185">Reference proteome</keyword>
<dbReference type="PANTHER" id="PTHR30055:SF228">
    <property type="entry name" value="TRANSCRIPTIONAL REGULATOR-RELATED"/>
    <property type="match status" value="1"/>
</dbReference>
<dbReference type="SUPFAM" id="SSF46689">
    <property type="entry name" value="Homeodomain-like"/>
    <property type="match status" value="1"/>
</dbReference>
<keyword evidence="2" id="KW-0805">Transcription regulation</keyword>
<dbReference type="PROSITE" id="PS50977">
    <property type="entry name" value="HTH_TETR_2"/>
    <property type="match status" value="1"/>
</dbReference>
<dbReference type="Pfam" id="PF13977">
    <property type="entry name" value="TetR_C_6"/>
    <property type="match status" value="1"/>
</dbReference>
<dbReference type="RefSeq" id="WP_258845380.1">
    <property type="nucleotide sequence ID" value="NZ_JANUGX010000010.1"/>
</dbReference>
<evidence type="ECO:0000256" key="1">
    <source>
        <dbReference type="ARBA" id="ARBA00022491"/>
    </source>
</evidence>
<protein>
    <submittedName>
        <fullName evidence="7">TetR/AcrR family transcriptional regulator</fullName>
    </submittedName>
</protein>
<evidence type="ECO:0000256" key="5">
    <source>
        <dbReference type="PROSITE-ProRule" id="PRU00335"/>
    </source>
</evidence>
<dbReference type="SUPFAM" id="SSF48498">
    <property type="entry name" value="Tetracyclin repressor-like, C-terminal domain"/>
    <property type="match status" value="1"/>
</dbReference>
<gene>
    <name evidence="7" type="ORF">NX782_10420</name>
</gene>
<dbReference type="PRINTS" id="PR00455">
    <property type="entry name" value="HTHTETR"/>
</dbReference>
<dbReference type="Gene3D" id="1.10.357.10">
    <property type="entry name" value="Tetracycline Repressor, domain 2"/>
    <property type="match status" value="1"/>
</dbReference>
<feature type="domain" description="HTH tetR-type" evidence="6">
    <location>
        <begin position="8"/>
        <end position="68"/>
    </location>
</feature>
<dbReference type="InterPro" id="IPR050109">
    <property type="entry name" value="HTH-type_TetR-like_transc_reg"/>
</dbReference>
<reference evidence="7 8" key="1">
    <citation type="submission" date="2022-08" db="EMBL/GenBank/DDBJ databases">
        <title>Reclassification of Massilia species as members of the genera Telluria, Duganella, Pseudoduganella, Mokoshia gen. nov. and Zemynaea gen. nov. using orthogonal and non-orthogonal genome-based approaches.</title>
        <authorList>
            <person name="Bowman J.P."/>
        </authorList>
    </citation>
    <scope>NUCLEOTIDE SEQUENCE [LARGE SCALE GENOMIC DNA]</scope>
    <source>
        <strain evidence="7 8">LMG 28164</strain>
    </source>
</reference>
<evidence type="ECO:0000313" key="8">
    <source>
        <dbReference type="Proteomes" id="UP001205560"/>
    </source>
</evidence>
<proteinExistence type="predicted"/>
<feature type="DNA-binding region" description="H-T-H motif" evidence="5">
    <location>
        <begin position="31"/>
        <end position="50"/>
    </location>
</feature>
<keyword evidence="1" id="KW-0678">Repressor</keyword>
<dbReference type="Proteomes" id="UP001205560">
    <property type="component" value="Unassembled WGS sequence"/>
</dbReference>
<accession>A0ABT2A621</accession>
<evidence type="ECO:0000256" key="4">
    <source>
        <dbReference type="ARBA" id="ARBA00023163"/>
    </source>
</evidence>
<evidence type="ECO:0000313" key="7">
    <source>
        <dbReference type="EMBL" id="MCS0589618.1"/>
    </source>
</evidence>
<organism evidence="7 8">
    <name type="scientific">Massilia norwichensis</name>
    <dbReference type="NCBI Taxonomy" id="1442366"/>
    <lineage>
        <taxon>Bacteria</taxon>
        <taxon>Pseudomonadati</taxon>
        <taxon>Pseudomonadota</taxon>
        <taxon>Betaproteobacteria</taxon>
        <taxon>Burkholderiales</taxon>
        <taxon>Oxalobacteraceae</taxon>
        <taxon>Telluria group</taxon>
        <taxon>Massilia</taxon>
    </lineage>
</organism>
<dbReference type="InterPro" id="IPR001647">
    <property type="entry name" value="HTH_TetR"/>
</dbReference>
<dbReference type="InterPro" id="IPR036271">
    <property type="entry name" value="Tet_transcr_reg_TetR-rel_C_sf"/>
</dbReference>
<sequence>MPRTPNTAERRRQIVIALHAVMAEHGYERASIQAIARQAGLAPGLIHYHFKNKEEILLELVKTLADVAQARYSELTAQARSPDERLKAFLDARLGTGAGADPQAVAAWVMVGAEAVRQPQVRQAYQQVLAAELAQLQGLLTACLADRGKTTARVSLLAASLLAFMEGAFQLASAARELMPREYAAGMALRIVDRFIDAEPTSDDSPGKV</sequence>
<evidence type="ECO:0000256" key="2">
    <source>
        <dbReference type="ARBA" id="ARBA00023015"/>
    </source>
</evidence>
<dbReference type="InterPro" id="IPR039538">
    <property type="entry name" value="BetI_C"/>
</dbReference>
<dbReference type="PANTHER" id="PTHR30055">
    <property type="entry name" value="HTH-TYPE TRANSCRIPTIONAL REGULATOR RUTR"/>
    <property type="match status" value="1"/>
</dbReference>
<keyword evidence="4" id="KW-0804">Transcription</keyword>